<sequence length="112" mass="11739">MRDSRKFIAAAPSVLLAGAGTGAAAPHAASVLASSRFDDGSFEYPVSTPAGFIEIVAGRSIDPWQVTVGSVDLMGARGPGERPRATSPWTSAVSPRGRYPIPSPRFPERSTR</sequence>
<evidence type="ECO:0000256" key="1">
    <source>
        <dbReference type="SAM" id="MobiDB-lite"/>
    </source>
</evidence>
<dbReference type="AlphaFoldDB" id="A0A561UV37"/>
<name>A0A561UV37_9ACTN</name>
<evidence type="ECO:0000313" key="3">
    <source>
        <dbReference type="EMBL" id="TWG03225.1"/>
    </source>
</evidence>
<feature type="signal peptide" evidence="2">
    <location>
        <begin position="1"/>
        <end position="24"/>
    </location>
</feature>
<feature type="chain" id="PRO_5022052581" evidence="2">
    <location>
        <begin position="25"/>
        <end position="112"/>
    </location>
</feature>
<proteinExistence type="predicted"/>
<dbReference type="Proteomes" id="UP000318186">
    <property type="component" value="Unassembled WGS sequence"/>
</dbReference>
<reference evidence="3 4" key="1">
    <citation type="submission" date="2019-06" db="EMBL/GenBank/DDBJ databases">
        <title>Sequencing the genomes of 1000 actinobacteria strains.</title>
        <authorList>
            <person name="Klenk H.-P."/>
        </authorList>
    </citation>
    <scope>NUCLEOTIDE SEQUENCE [LARGE SCALE GENOMIC DNA]</scope>
    <source>
        <strain evidence="3 4">DSM 42059</strain>
    </source>
</reference>
<evidence type="ECO:0000313" key="4">
    <source>
        <dbReference type="Proteomes" id="UP000318186"/>
    </source>
</evidence>
<gene>
    <name evidence="3" type="ORF">FHX80_111645</name>
</gene>
<comment type="caution">
    <text evidence="3">The sequence shown here is derived from an EMBL/GenBank/DDBJ whole genome shotgun (WGS) entry which is preliminary data.</text>
</comment>
<keyword evidence="2" id="KW-0732">Signal</keyword>
<protein>
    <submittedName>
        <fullName evidence="3">Uncharacterized protein</fullName>
    </submittedName>
</protein>
<dbReference type="EMBL" id="VIWW01000001">
    <property type="protein sequence ID" value="TWG03225.1"/>
    <property type="molecule type" value="Genomic_DNA"/>
</dbReference>
<organism evidence="3 4">
    <name type="scientific">Streptomyces brevispora</name>
    <dbReference type="NCBI Taxonomy" id="887462"/>
    <lineage>
        <taxon>Bacteria</taxon>
        <taxon>Bacillati</taxon>
        <taxon>Actinomycetota</taxon>
        <taxon>Actinomycetes</taxon>
        <taxon>Kitasatosporales</taxon>
        <taxon>Streptomycetaceae</taxon>
        <taxon>Streptomyces</taxon>
    </lineage>
</organism>
<feature type="region of interest" description="Disordered" evidence="1">
    <location>
        <begin position="75"/>
        <end position="112"/>
    </location>
</feature>
<evidence type="ECO:0000256" key="2">
    <source>
        <dbReference type="SAM" id="SignalP"/>
    </source>
</evidence>
<accession>A0A561UV37</accession>